<sequence>MASTLPILCLEEILENLRDDLPSLFSCVMSNRHWCKIAIKYLWCNPFRETTNDKILSAIPLMCFDDKKFVFPYLDYIREINYPTLLDITKDTNDVRCNPKAILVSIVNRVNTKIIRLNIDNIREQQQQNDFDDFQYSELSWMMELFDLPAASNSLSQLYSLTICNQNANEVLKAIDNKLCPNLISELKIMIYHNRGDWDFDPRILEQVIFDINRLSSWIQLKSFTTQFGNEIEEDALFGSDNFLLNLANCLPPVIMDNLCLAGPFAFAPENLDIFFNTTKASFVKISLPKSTLIWDSALEAFAKNTKGILKELDIPRASKISFDALSKAKLVIPNINVSIVKGDSNWRTNIDMRFDDENEFQPGFRPEDDFWPDDDFFGAWK</sequence>
<gene>
    <name evidence="1" type="ORF">AGERDE_LOCUS11914</name>
</gene>
<dbReference type="Proteomes" id="UP000789831">
    <property type="component" value="Unassembled WGS sequence"/>
</dbReference>
<dbReference type="AlphaFoldDB" id="A0A9N9HCB7"/>
<comment type="caution">
    <text evidence="1">The sequence shown here is derived from an EMBL/GenBank/DDBJ whole genome shotgun (WGS) entry which is preliminary data.</text>
</comment>
<evidence type="ECO:0000313" key="1">
    <source>
        <dbReference type="EMBL" id="CAG8663110.1"/>
    </source>
</evidence>
<accession>A0A9N9HCB7</accession>
<evidence type="ECO:0000313" key="2">
    <source>
        <dbReference type="Proteomes" id="UP000789831"/>
    </source>
</evidence>
<dbReference type="EMBL" id="CAJVPL010006218">
    <property type="protein sequence ID" value="CAG8663110.1"/>
    <property type="molecule type" value="Genomic_DNA"/>
</dbReference>
<reference evidence="1" key="1">
    <citation type="submission" date="2021-06" db="EMBL/GenBank/DDBJ databases">
        <authorList>
            <person name="Kallberg Y."/>
            <person name="Tangrot J."/>
            <person name="Rosling A."/>
        </authorList>
    </citation>
    <scope>NUCLEOTIDE SEQUENCE</scope>
    <source>
        <strain evidence="1">MT106</strain>
    </source>
</reference>
<proteinExistence type="predicted"/>
<name>A0A9N9HCB7_9GLOM</name>
<protein>
    <submittedName>
        <fullName evidence="1">9216_t:CDS:1</fullName>
    </submittedName>
</protein>
<keyword evidence="2" id="KW-1185">Reference proteome</keyword>
<organism evidence="1 2">
    <name type="scientific">Ambispora gerdemannii</name>
    <dbReference type="NCBI Taxonomy" id="144530"/>
    <lineage>
        <taxon>Eukaryota</taxon>
        <taxon>Fungi</taxon>
        <taxon>Fungi incertae sedis</taxon>
        <taxon>Mucoromycota</taxon>
        <taxon>Glomeromycotina</taxon>
        <taxon>Glomeromycetes</taxon>
        <taxon>Archaeosporales</taxon>
        <taxon>Ambisporaceae</taxon>
        <taxon>Ambispora</taxon>
    </lineage>
</organism>
<dbReference type="OrthoDB" id="2351154at2759"/>